<name>A0A1S9P9W6_9SPHI</name>
<proteinExistence type="predicted"/>
<dbReference type="AlphaFoldDB" id="A0A1S9P9W6"/>
<dbReference type="Proteomes" id="UP000189739">
    <property type="component" value="Unassembled WGS sequence"/>
</dbReference>
<accession>A0A1S9P9W6</accession>
<sequence>MHISLILVLDEEELYWLSKVQEAYDLVPMHAYMANVKYDPFKEIASNRFMIDDVYIAQDLIQDASEKLLTTCLNSEGEFKEIVKARCAKAQTIVLEFLEMCGAETSNL</sequence>
<evidence type="ECO:0000313" key="2">
    <source>
        <dbReference type="Proteomes" id="UP000189739"/>
    </source>
</evidence>
<keyword evidence="2" id="KW-1185">Reference proteome</keyword>
<reference evidence="1 2" key="1">
    <citation type="submission" date="2016-07" db="EMBL/GenBank/DDBJ databases">
        <title>Genomic analysis of zinc-resistant bacterium Mucilaginibacter pedocola TBZ30.</title>
        <authorList>
            <person name="Huang J."/>
            <person name="Tang J."/>
        </authorList>
    </citation>
    <scope>NUCLEOTIDE SEQUENCE [LARGE SCALE GENOMIC DNA]</scope>
    <source>
        <strain evidence="1 2">TBZ30</strain>
    </source>
</reference>
<gene>
    <name evidence="1" type="ORF">BC343_14855</name>
</gene>
<dbReference type="EMBL" id="MBTF01000036">
    <property type="protein sequence ID" value="OOQ57378.1"/>
    <property type="molecule type" value="Genomic_DNA"/>
</dbReference>
<evidence type="ECO:0000313" key="1">
    <source>
        <dbReference type="EMBL" id="OOQ57378.1"/>
    </source>
</evidence>
<organism evidence="1 2">
    <name type="scientific">Mucilaginibacter pedocola</name>
    <dbReference type="NCBI Taxonomy" id="1792845"/>
    <lineage>
        <taxon>Bacteria</taxon>
        <taxon>Pseudomonadati</taxon>
        <taxon>Bacteroidota</taxon>
        <taxon>Sphingobacteriia</taxon>
        <taxon>Sphingobacteriales</taxon>
        <taxon>Sphingobacteriaceae</taxon>
        <taxon>Mucilaginibacter</taxon>
    </lineage>
</organism>
<comment type="caution">
    <text evidence="1">The sequence shown here is derived from an EMBL/GenBank/DDBJ whole genome shotgun (WGS) entry which is preliminary data.</text>
</comment>
<protein>
    <submittedName>
        <fullName evidence="1">Uncharacterized protein</fullName>
    </submittedName>
</protein>